<evidence type="ECO:0000256" key="3">
    <source>
        <dbReference type="ARBA" id="ARBA00010617"/>
    </source>
</evidence>
<dbReference type="AlphaFoldDB" id="A0A8X6XA70"/>
<dbReference type="PANTHER" id="PTHR24291">
    <property type="entry name" value="CYTOCHROME P450 FAMILY 4"/>
    <property type="match status" value="1"/>
</dbReference>
<dbReference type="PRINTS" id="PR00463">
    <property type="entry name" value="EP450I"/>
</dbReference>
<dbReference type="InterPro" id="IPR050196">
    <property type="entry name" value="Cytochrome_P450_Monoox"/>
</dbReference>
<feature type="non-terminal residue" evidence="9">
    <location>
        <position position="111"/>
    </location>
</feature>
<evidence type="ECO:0000256" key="2">
    <source>
        <dbReference type="ARBA" id="ARBA00004586"/>
    </source>
</evidence>
<dbReference type="InterPro" id="IPR001128">
    <property type="entry name" value="Cyt_P450"/>
</dbReference>
<keyword evidence="5" id="KW-0256">Endoplasmic reticulum</keyword>
<dbReference type="Pfam" id="PF00067">
    <property type="entry name" value="p450"/>
    <property type="match status" value="1"/>
</dbReference>
<keyword evidence="8" id="KW-0472">Membrane</keyword>
<dbReference type="GO" id="GO:0020037">
    <property type="term" value="F:heme binding"/>
    <property type="evidence" value="ECO:0007669"/>
    <property type="project" value="InterPro"/>
</dbReference>
<sequence>VIQKKKKQYLSEKKDSGNGKRKALMDMLLELHFENHKLSEEDIFTEVNTFISAGYETVSLAMTWALFLIGLHPDVQAKIHEELDRIFGSDVDRDVTESDLNDLKYLDRVLK</sequence>
<keyword evidence="10" id="KW-1185">Reference proteome</keyword>
<evidence type="ECO:0000256" key="6">
    <source>
        <dbReference type="ARBA" id="ARBA00023004"/>
    </source>
</evidence>
<evidence type="ECO:0000313" key="10">
    <source>
        <dbReference type="Proteomes" id="UP000886998"/>
    </source>
</evidence>
<dbReference type="InterPro" id="IPR002401">
    <property type="entry name" value="Cyt_P450_E_grp-I"/>
</dbReference>
<dbReference type="Gene3D" id="1.10.630.10">
    <property type="entry name" value="Cytochrome P450"/>
    <property type="match status" value="1"/>
</dbReference>
<feature type="non-terminal residue" evidence="9">
    <location>
        <position position="1"/>
    </location>
</feature>
<name>A0A8X6XA70_9ARAC</name>
<comment type="similarity">
    <text evidence="3">Belongs to the cytochrome P450 family.</text>
</comment>
<accession>A0A8X6XA70</accession>
<dbReference type="OrthoDB" id="2023at2759"/>
<proteinExistence type="inferred from homology"/>
<dbReference type="PANTHER" id="PTHR24291:SF189">
    <property type="entry name" value="CYTOCHROME P450 4C3-RELATED"/>
    <property type="match status" value="1"/>
</dbReference>
<keyword evidence="6" id="KW-0408">Iron</keyword>
<protein>
    <submittedName>
        <fullName evidence="9">Cytochrome P450 4c21</fullName>
    </submittedName>
</protein>
<dbReference type="GO" id="GO:0004497">
    <property type="term" value="F:monooxygenase activity"/>
    <property type="evidence" value="ECO:0007669"/>
    <property type="project" value="UniProtKB-KW"/>
</dbReference>
<dbReference type="GO" id="GO:0005789">
    <property type="term" value="C:endoplasmic reticulum membrane"/>
    <property type="evidence" value="ECO:0007669"/>
    <property type="project" value="UniProtKB-SubCell"/>
</dbReference>
<comment type="subcellular location">
    <subcellularLocation>
        <location evidence="2">Endoplasmic reticulum membrane</location>
    </subcellularLocation>
</comment>
<gene>
    <name evidence="9" type="primary">CYP4C21</name>
    <name evidence="9" type="ORF">TNIN_381501</name>
</gene>
<reference evidence="9" key="1">
    <citation type="submission" date="2020-08" db="EMBL/GenBank/DDBJ databases">
        <title>Multicomponent nature underlies the extraordinary mechanical properties of spider dragline silk.</title>
        <authorList>
            <person name="Kono N."/>
            <person name="Nakamura H."/>
            <person name="Mori M."/>
            <person name="Yoshida Y."/>
            <person name="Ohtoshi R."/>
            <person name="Malay A.D."/>
            <person name="Moran D.A.P."/>
            <person name="Tomita M."/>
            <person name="Numata K."/>
            <person name="Arakawa K."/>
        </authorList>
    </citation>
    <scope>NUCLEOTIDE SEQUENCE</scope>
</reference>
<organism evidence="9 10">
    <name type="scientific">Trichonephila inaurata madagascariensis</name>
    <dbReference type="NCBI Taxonomy" id="2747483"/>
    <lineage>
        <taxon>Eukaryota</taxon>
        <taxon>Metazoa</taxon>
        <taxon>Ecdysozoa</taxon>
        <taxon>Arthropoda</taxon>
        <taxon>Chelicerata</taxon>
        <taxon>Arachnida</taxon>
        <taxon>Araneae</taxon>
        <taxon>Araneomorphae</taxon>
        <taxon>Entelegynae</taxon>
        <taxon>Araneoidea</taxon>
        <taxon>Nephilidae</taxon>
        <taxon>Trichonephila</taxon>
        <taxon>Trichonephila inaurata</taxon>
    </lineage>
</organism>
<dbReference type="GO" id="GO:0005506">
    <property type="term" value="F:iron ion binding"/>
    <property type="evidence" value="ECO:0007669"/>
    <property type="project" value="InterPro"/>
</dbReference>
<keyword evidence="4" id="KW-0479">Metal-binding</keyword>
<dbReference type="GO" id="GO:0016705">
    <property type="term" value="F:oxidoreductase activity, acting on paired donors, with incorporation or reduction of molecular oxygen"/>
    <property type="evidence" value="ECO:0007669"/>
    <property type="project" value="InterPro"/>
</dbReference>
<evidence type="ECO:0000256" key="5">
    <source>
        <dbReference type="ARBA" id="ARBA00022824"/>
    </source>
</evidence>
<comment type="cofactor">
    <cofactor evidence="1">
        <name>heme</name>
        <dbReference type="ChEBI" id="CHEBI:30413"/>
    </cofactor>
</comment>
<evidence type="ECO:0000256" key="8">
    <source>
        <dbReference type="ARBA" id="ARBA00023136"/>
    </source>
</evidence>
<dbReference type="Proteomes" id="UP000886998">
    <property type="component" value="Unassembled WGS sequence"/>
</dbReference>
<keyword evidence="7" id="KW-0503">Monooxygenase</keyword>
<dbReference type="InterPro" id="IPR036396">
    <property type="entry name" value="Cyt_P450_sf"/>
</dbReference>
<keyword evidence="4" id="KW-0349">Heme</keyword>
<dbReference type="EMBL" id="BMAV01007176">
    <property type="protein sequence ID" value="GFY49820.1"/>
    <property type="molecule type" value="Genomic_DNA"/>
</dbReference>
<dbReference type="SUPFAM" id="SSF48264">
    <property type="entry name" value="Cytochrome P450"/>
    <property type="match status" value="1"/>
</dbReference>
<evidence type="ECO:0000256" key="4">
    <source>
        <dbReference type="ARBA" id="ARBA00022617"/>
    </source>
</evidence>
<evidence type="ECO:0000313" key="9">
    <source>
        <dbReference type="EMBL" id="GFY49820.1"/>
    </source>
</evidence>
<comment type="caution">
    <text evidence="9">The sequence shown here is derived from an EMBL/GenBank/DDBJ whole genome shotgun (WGS) entry which is preliminary data.</text>
</comment>
<evidence type="ECO:0000256" key="7">
    <source>
        <dbReference type="ARBA" id="ARBA00023033"/>
    </source>
</evidence>
<keyword evidence="7" id="KW-0560">Oxidoreductase</keyword>
<evidence type="ECO:0000256" key="1">
    <source>
        <dbReference type="ARBA" id="ARBA00001971"/>
    </source>
</evidence>